<accession>A0ACC2MMK1</accession>
<gene>
    <name evidence="1" type="ORF">MRB53_008130</name>
</gene>
<reference evidence="1 2" key="1">
    <citation type="journal article" date="2022" name="Hortic Res">
        <title>A haplotype resolved chromosomal level avocado genome allows analysis of novel avocado genes.</title>
        <authorList>
            <person name="Nath O."/>
            <person name="Fletcher S.J."/>
            <person name="Hayward A."/>
            <person name="Shaw L.M."/>
            <person name="Masouleh A.K."/>
            <person name="Furtado A."/>
            <person name="Henry R.J."/>
            <person name="Mitter N."/>
        </authorList>
    </citation>
    <scope>NUCLEOTIDE SEQUENCE [LARGE SCALE GENOMIC DNA]</scope>
    <source>
        <strain evidence="2">cv. Hass</strain>
    </source>
</reference>
<evidence type="ECO:0000313" key="1">
    <source>
        <dbReference type="EMBL" id="KAJ8646382.1"/>
    </source>
</evidence>
<keyword evidence="2" id="KW-1185">Reference proteome</keyword>
<dbReference type="Proteomes" id="UP001234297">
    <property type="component" value="Chromosome 2"/>
</dbReference>
<name>A0ACC2MMK1_PERAE</name>
<proteinExistence type="predicted"/>
<sequence>MEFVTLDNTSYAMDFQMESNPSTPYVSARSSPGRTSLSEIPSFCSAPGSPTHGLTAASFVWESGCGLIKGAKTDFDSDDFEFETSRRFENNLHQHQQLQHQEEDRRIGEQLPAMSFADELFSNGHVLPLKPPPRLQIGSTQGPRISTLRSPSSVLCGPFSGMSFKNKEFDPFMVALENVRKDETRGIQMTPDMRSQSFSQMRSPWGDDPTGGVQVQHENNGVGHLEPPRGQGLHVPRGLIMPMRSASERHTGPTRWGPESLVNSTITTFEGAADSGGPSAKVTRRWRSFPKGSKRRIVRDFLLLRSASERKADPKDDKLKNHPAALKNTKDSKNSDCSEKKSKQVPEDLRNKAPVPQNPSLFVCLRLSSKGMKEEN</sequence>
<dbReference type="EMBL" id="CM056810">
    <property type="protein sequence ID" value="KAJ8646382.1"/>
    <property type="molecule type" value="Genomic_DNA"/>
</dbReference>
<comment type="caution">
    <text evidence="1">The sequence shown here is derived from an EMBL/GenBank/DDBJ whole genome shotgun (WGS) entry which is preliminary data.</text>
</comment>
<organism evidence="1 2">
    <name type="scientific">Persea americana</name>
    <name type="common">Avocado</name>
    <dbReference type="NCBI Taxonomy" id="3435"/>
    <lineage>
        <taxon>Eukaryota</taxon>
        <taxon>Viridiplantae</taxon>
        <taxon>Streptophyta</taxon>
        <taxon>Embryophyta</taxon>
        <taxon>Tracheophyta</taxon>
        <taxon>Spermatophyta</taxon>
        <taxon>Magnoliopsida</taxon>
        <taxon>Magnoliidae</taxon>
        <taxon>Laurales</taxon>
        <taxon>Lauraceae</taxon>
        <taxon>Persea</taxon>
    </lineage>
</organism>
<protein>
    <submittedName>
        <fullName evidence="1">Uncharacterized protein</fullName>
    </submittedName>
</protein>
<evidence type="ECO:0000313" key="2">
    <source>
        <dbReference type="Proteomes" id="UP001234297"/>
    </source>
</evidence>